<sequence>MSQAHTKRDRLALITETIAAHRKHDRDRVVFETDTARLEYADRTIAIDVSDGARERLDAVLASFPVFKIEQPATRTAPTGTVHIAAIADPKHTADFIERIFRDVYQHGPGYELRV</sequence>
<dbReference type="GeneID" id="71928736"/>
<feature type="domain" description="DUF7975" evidence="1">
    <location>
        <begin position="3"/>
        <end position="115"/>
    </location>
</feature>
<organism evidence="2 3">
    <name type="scientific">Halocatena salina</name>
    <dbReference type="NCBI Taxonomy" id="2934340"/>
    <lineage>
        <taxon>Archaea</taxon>
        <taxon>Methanobacteriati</taxon>
        <taxon>Methanobacteriota</taxon>
        <taxon>Stenosarchaea group</taxon>
        <taxon>Halobacteria</taxon>
        <taxon>Halobacteriales</taxon>
        <taxon>Natronomonadaceae</taxon>
        <taxon>Halocatena</taxon>
    </lineage>
</organism>
<proteinExistence type="predicted"/>
<dbReference type="Pfam" id="PF25930">
    <property type="entry name" value="DUF7975"/>
    <property type="match status" value="1"/>
</dbReference>
<gene>
    <name evidence="2" type="ORF">MW046_11775</name>
</gene>
<evidence type="ECO:0000259" key="1">
    <source>
        <dbReference type="Pfam" id="PF25930"/>
    </source>
</evidence>
<protein>
    <recommendedName>
        <fullName evidence="1">DUF7975 domain-containing protein</fullName>
    </recommendedName>
</protein>
<dbReference type="AlphaFoldDB" id="A0A8U0A2G8"/>
<dbReference type="KEGG" id="haad:MW046_11775"/>
<dbReference type="EMBL" id="CP096019">
    <property type="protein sequence ID" value="UPM42628.1"/>
    <property type="molecule type" value="Genomic_DNA"/>
</dbReference>
<name>A0A8U0A2G8_9EURY</name>
<dbReference type="InterPro" id="IPR058281">
    <property type="entry name" value="DUF7975"/>
</dbReference>
<evidence type="ECO:0000313" key="2">
    <source>
        <dbReference type="EMBL" id="UPM42628.1"/>
    </source>
</evidence>
<dbReference type="Proteomes" id="UP000831768">
    <property type="component" value="Chromosome"/>
</dbReference>
<dbReference type="RefSeq" id="WP_247993299.1">
    <property type="nucleotide sequence ID" value="NZ_CP096019.1"/>
</dbReference>
<accession>A0A8U0A2G8</accession>
<keyword evidence="3" id="KW-1185">Reference proteome</keyword>
<reference evidence="2" key="1">
    <citation type="submission" date="2022-04" db="EMBL/GenBank/DDBJ databases">
        <title>Halocatena sp. nov., isolated from a salt lake.</title>
        <authorList>
            <person name="Cui H.-L."/>
        </authorList>
    </citation>
    <scope>NUCLEOTIDE SEQUENCE</scope>
    <source>
        <strain evidence="2">AD-1</strain>
    </source>
</reference>
<evidence type="ECO:0000313" key="3">
    <source>
        <dbReference type="Proteomes" id="UP000831768"/>
    </source>
</evidence>